<feature type="binding site" evidence="4">
    <location>
        <position position="10"/>
    </location>
    <ligand>
        <name>a divalent metal cation</name>
        <dbReference type="ChEBI" id="CHEBI:60240"/>
        <label>1</label>
    </ligand>
</feature>
<dbReference type="InterPro" id="IPR018228">
    <property type="entry name" value="DNase_TatD-rel_CS"/>
</dbReference>
<dbReference type="PROSITE" id="PS01090">
    <property type="entry name" value="TATD_2"/>
    <property type="match status" value="1"/>
</dbReference>
<name>V6ATW0_9ARCH</name>
<keyword evidence="3" id="KW-0378">Hydrolase</keyword>
<organism evidence="5 6">
    <name type="scientific">Candidatus Nitrosotenuis uzonensis</name>
    <dbReference type="NCBI Taxonomy" id="1407055"/>
    <lineage>
        <taxon>Archaea</taxon>
        <taxon>Nitrososphaerota</taxon>
        <taxon>Candidatus Nitrosotenuis</taxon>
    </lineage>
</organism>
<dbReference type="Gene3D" id="3.20.20.140">
    <property type="entry name" value="Metal-dependent hydrolases"/>
    <property type="match status" value="1"/>
</dbReference>
<feature type="binding site" evidence="4">
    <location>
        <position position="128"/>
    </location>
    <ligand>
        <name>a divalent metal cation</name>
        <dbReference type="ChEBI" id="CHEBI:60240"/>
        <label>2</label>
    </ligand>
</feature>
<evidence type="ECO:0000313" key="5">
    <source>
        <dbReference type="EMBL" id="CDI06136.1"/>
    </source>
</evidence>
<reference evidence="5 6" key="1">
    <citation type="journal article" date="2013" name="PLoS ONE">
        <title>Enrichment and Genome Sequence of the Group I.1a Ammonia-Oxidizing Archaeon ?Ca. Nitrosotenuis uzonensis? Representing a Clade Globally.</title>
        <authorList>
            <person name="Lebedeva E.V."/>
            <person name="Hatzenpichler R."/>
            <person name="Pelletier E."/>
            <person name="Schuster N."/>
            <person name="Hauzmayer S."/>
            <person name="Bulaev A."/>
            <person name="Grigor'eva N.V."/>
            <person name="Galushko A."/>
            <person name="Schmid M."/>
            <person name="Palatinszky M."/>
            <person name="Le Paslier D."/>
            <person name="Daims H."/>
            <person name="Wagner M."/>
        </authorList>
    </citation>
    <scope>NUCLEOTIDE SEQUENCE [LARGE SCALE GENOMIC DNA]</scope>
    <source>
        <strain evidence="5 6">N4</strain>
    </source>
</reference>
<dbReference type="Pfam" id="PF01026">
    <property type="entry name" value="TatD_DNase"/>
    <property type="match status" value="1"/>
</dbReference>
<keyword evidence="6" id="KW-1185">Reference proteome</keyword>
<feature type="binding site" evidence="4">
    <location>
        <position position="90"/>
    </location>
    <ligand>
        <name>a divalent metal cation</name>
        <dbReference type="ChEBI" id="CHEBI:60240"/>
        <label>1</label>
    </ligand>
</feature>
<dbReference type="SUPFAM" id="SSF51556">
    <property type="entry name" value="Metallo-dependent hydrolases"/>
    <property type="match status" value="1"/>
</dbReference>
<evidence type="ECO:0000256" key="4">
    <source>
        <dbReference type="PIRSR" id="PIRSR005902-1"/>
    </source>
</evidence>
<dbReference type="PANTHER" id="PTHR46317">
    <property type="entry name" value="HYDROLASE OF PHP SUPERFAMILY-RELATED PROTEIN"/>
    <property type="match status" value="1"/>
</dbReference>
<evidence type="ECO:0000256" key="1">
    <source>
        <dbReference type="ARBA" id="ARBA00009275"/>
    </source>
</evidence>
<dbReference type="OrthoDB" id="26412at2157"/>
<comment type="similarity">
    <text evidence="1">Belongs to the metallo-dependent hydrolases superfamily. TatD-type hydrolase family.</text>
</comment>
<dbReference type="STRING" id="1407055.NITUZ_40302"/>
<keyword evidence="2 4" id="KW-0479">Metal-binding</keyword>
<evidence type="ECO:0000256" key="3">
    <source>
        <dbReference type="ARBA" id="ARBA00022801"/>
    </source>
</evidence>
<dbReference type="EMBL" id="CBTY010000009">
    <property type="protein sequence ID" value="CDI06136.1"/>
    <property type="molecule type" value="Genomic_DNA"/>
</dbReference>
<comment type="caution">
    <text evidence="5">The sequence shown here is derived from an EMBL/GenBank/DDBJ whole genome shotgun (WGS) entry which is preliminary data.</text>
</comment>
<dbReference type="AlphaFoldDB" id="V6ATW0"/>
<dbReference type="InterPro" id="IPR001130">
    <property type="entry name" value="TatD-like"/>
</dbReference>
<dbReference type="RefSeq" id="WP_048196516.1">
    <property type="nucleotide sequence ID" value="NZ_CBTY010000009.1"/>
</dbReference>
<dbReference type="PIRSF" id="PIRSF005902">
    <property type="entry name" value="DNase_TatD"/>
    <property type="match status" value="1"/>
</dbReference>
<proteinExistence type="inferred from homology"/>
<dbReference type="PANTHER" id="PTHR46317:SF1">
    <property type="entry name" value="HYDROLASE, TATD FAMILY"/>
    <property type="match status" value="1"/>
</dbReference>
<sequence>MAFILDAHIHLSDPLYAEHIDLIVNSMESTGIKACAVSMDNKSSQMTLKLAEKSKNILPFVGIHPEKASDDLDTMVSFIDKNSQISGIGEIGLDRSYCNDDDQFKRQVTVFKKLLEQAETLRKPVSVHSRKTLDDIFEIIPSYNISGFLLHWFDGSKKQLKQAMDLGCYVSYGPVMVYSQDKQALASLSNRDRILVETDGPVKFSHCFGRKEAQITFIPSVVFALAKVLEQSYDETVFMLQNNSERYLGLTS</sequence>
<dbReference type="GO" id="GO:0016788">
    <property type="term" value="F:hydrolase activity, acting on ester bonds"/>
    <property type="evidence" value="ECO:0007669"/>
    <property type="project" value="InterPro"/>
</dbReference>
<dbReference type="InterPro" id="IPR032466">
    <property type="entry name" value="Metal_Hydrolase"/>
</dbReference>
<feature type="binding site" evidence="4">
    <location>
        <position position="8"/>
    </location>
    <ligand>
        <name>a divalent metal cation</name>
        <dbReference type="ChEBI" id="CHEBI:60240"/>
        <label>1</label>
    </ligand>
</feature>
<feature type="binding site" evidence="4">
    <location>
        <position position="199"/>
    </location>
    <ligand>
        <name>a divalent metal cation</name>
        <dbReference type="ChEBI" id="CHEBI:60240"/>
        <label>1</label>
    </ligand>
</feature>
<dbReference type="GO" id="GO:0046872">
    <property type="term" value="F:metal ion binding"/>
    <property type="evidence" value="ECO:0007669"/>
    <property type="project" value="UniProtKB-KW"/>
</dbReference>
<gene>
    <name evidence="5" type="ORF">NITUZ_40302</name>
</gene>
<evidence type="ECO:0000256" key="2">
    <source>
        <dbReference type="ARBA" id="ARBA00022723"/>
    </source>
</evidence>
<feature type="binding site" evidence="4">
    <location>
        <position position="151"/>
    </location>
    <ligand>
        <name>a divalent metal cation</name>
        <dbReference type="ChEBI" id="CHEBI:60240"/>
        <label>2</label>
    </ligand>
</feature>
<accession>V6ATW0</accession>
<dbReference type="Proteomes" id="UP000018159">
    <property type="component" value="Unassembled WGS sequence"/>
</dbReference>
<protein>
    <submittedName>
        <fullName evidence="5">TatD related DNase</fullName>
    </submittedName>
</protein>
<evidence type="ECO:0000313" key="6">
    <source>
        <dbReference type="Proteomes" id="UP000018159"/>
    </source>
</evidence>
<dbReference type="CDD" id="cd01310">
    <property type="entry name" value="TatD_DNAse"/>
    <property type="match status" value="1"/>
</dbReference>